<dbReference type="Proteomes" id="UP000553632">
    <property type="component" value="Unassembled WGS sequence"/>
</dbReference>
<evidence type="ECO:0000313" key="1">
    <source>
        <dbReference type="EMBL" id="KAF4705803.1"/>
    </source>
</evidence>
<name>A0A7J6QBR5_PEROL</name>
<evidence type="ECO:0000313" key="2">
    <source>
        <dbReference type="Proteomes" id="UP000553632"/>
    </source>
</evidence>
<comment type="caution">
    <text evidence="1">The sequence shown here is derived from an EMBL/GenBank/DDBJ whole genome shotgun (WGS) entry which is preliminary data.</text>
</comment>
<sequence length="94" mass="10392">IHLCYPQWFSHEGDDVDDGTEQEVAFTEFRSDVCKLIRKALAVDKDTALEFVRNTVSSITQGNQAAALADSQLEACLTMLHVCDPPLPWDNAAP</sequence>
<accession>A0A7J6QBR5</accession>
<reference evidence="1 2" key="1">
    <citation type="submission" date="2020-04" db="EMBL/GenBank/DDBJ databases">
        <title>Perkinsus olseni comparative genomics.</title>
        <authorList>
            <person name="Bogema D.R."/>
        </authorList>
    </citation>
    <scope>NUCLEOTIDE SEQUENCE [LARGE SCALE GENOMIC DNA]</scope>
    <source>
        <strain evidence="1 2">ATCC PRA-207</strain>
    </source>
</reference>
<dbReference type="AlphaFoldDB" id="A0A7J6QBR5"/>
<protein>
    <submittedName>
        <fullName evidence="1">Uncharacterized protein</fullName>
    </submittedName>
</protein>
<organism evidence="1 2">
    <name type="scientific">Perkinsus olseni</name>
    <name type="common">Perkinsus atlanticus</name>
    <dbReference type="NCBI Taxonomy" id="32597"/>
    <lineage>
        <taxon>Eukaryota</taxon>
        <taxon>Sar</taxon>
        <taxon>Alveolata</taxon>
        <taxon>Perkinsozoa</taxon>
        <taxon>Perkinsea</taxon>
        <taxon>Perkinsida</taxon>
        <taxon>Perkinsidae</taxon>
        <taxon>Perkinsus</taxon>
    </lineage>
</organism>
<proteinExistence type="predicted"/>
<keyword evidence="2" id="KW-1185">Reference proteome</keyword>
<dbReference type="InterPro" id="IPR011989">
    <property type="entry name" value="ARM-like"/>
</dbReference>
<dbReference type="Gene3D" id="1.25.10.10">
    <property type="entry name" value="Leucine-rich Repeat Variant"/>
    <property type="match status" value="1"/>
</dbReference>
<dbReference type="EMBL" id="JABANO010034038">
    <property type="protein sequence ID" value="KAF4705803.1"/>
    <property type="molecule type" value="Genomic_DNA"/>
</dbReference>
<feature type="non-terminal residue" evidence="1">
    <location>
        <position position="1"/>
    </location>
</feature>
<gene>
    <name evidence="1" type="ORF">FOZ63_015702</name>
</gene>